<evidence type="ECO:0000313" key="2">
    <source>
        <dbReference type="Proteomes" id="UP000532440"/>
    </source>
</evidence>
<reference evidence="1 2" key="1">
    <citation type="submission" date="2020-08" db="EMBL/GenBank/DDBJ databases">
        <title>Genomic Encyclopedia of Type Strains, Phase IV (KMG-IV): sequencing the most valuable type-strain genomes for metagenomic binning, comparative biology and taxonomic classification.</title>
        <authorList>
            <person name="Goeker M."/>
        </authorList>
    </citation>
    <scope>NUCLEOTIDE SEQUENCE [LARGE SCALE GENOMIC DNA]</scope>
    <source>
        <strain evidence="1 2">DSM 29781</strain>
    </source>
</reference>
<dbReference type="Proteomes" id="UP000532440">
    <property type="component" value="Unassembled WGS sequence"/>
</dbReference>
<gene>
    <name evidence="1" type="ORF">HNQ70_002036</name>
</gene>
<dbReference type="EMBL" id="JACHGB010000004">
    <property type="protein sequence ID" value="MBB5272022.1"/>
    <property type="molecule type" value="Genomic_DNA"/>
</dbReference>
<dbReference type="AlphaFoldDB" id="A0A7W8M8V1"/>
<keyword evidence="2" id="KW-1185">Reference proteome</keyword>
<accession>A0A7W8M8V1</accession>
<dbReference type="RefSeq" id="WP_183967033.1">
    <property type="nucleotide sequence ID" value="NZ_BAABEW010000023.1"/>
</dbReference>
<protein>
    <submittedName>
        <fullName evidence="1">Uncharacterized protein</fullName>
    </submittedName>
</protein>
<organism evidence="1 2">
    <name type="scientific">Quisquiliibacterium transsilvanicum</name>
    <dbReference type="NCBI Taxonomy" id="1549638"/>
    <lineage>
        <taxon>Bacteria</taxon>
        <taxon>Pseudomonadati</taxon>
        <taxon>Pseudomonadota</taxon>
        <taxon>Betaproteobacteria</taxon>
        <taxon>Burkholderiales</taxon>
        <taxon>Burkholderiaceae</taxon>
        <taxon>Quisquiliibacterium</taxon>
    </lineage>
</organism>
<name>A0A7W8M8V1_9BURK</name>
<sequence length="359" mass="38170">MSGPLSELFDGLSEGQVLLGREWSVRYANRAARERFGLVTEGRVCDGVRDTLLRWAHRGYVSGASMVSLPVPLPGRAQERMHVNLYEGLLDGELALLVRDAPDVARREAIGHLFLEAMGDELGAALRSGAGSLMLAARVVRSAQRLDAKSVELVARNCEQGADRLQCSASDIARRVQVGREALADFPSPSALGAVLDEAIDWAEAALSRRAVTVSGGAGAERDVTVPGNALVLRWAFSALFRAAAHAVPSGSVLHLSARAEPGRVAVRLVASSPPGSAPASRDSSEPARRLAERLFREAEASLTTVTFARRGAPAFLVTLPNELGAVSGYLRALSQLERDSSELAQLVLRRIAGKASRA</sequence>
<comment type="caution">
    <text evidence="1">The sequence shown here is derived from an EMBL/GenBank/DDBJ whole genome shotgun (WGS) entry which is preliminary data.</text>
</comment>
<evidence type="ECO:0000313" key="1">
    <source>
        <dbReference type="EMBL" id="MBB5272022.1"/>
    </source>
</evidence>
<proteinExistence type="predicted"/>